<dbReference type="Gene3D" id="3.80.10.10">
    <property type="entry name" value="Ribonuclease Inhibitor"/>
    <property type="match status" value="1"/>
</dbReference>
<dbReference type="InterPro" id="IPR001611">
    <property type="entry name" value="Leu-rich_rpt"/>
</dbReference>
<dbReference type="InterPro" id="IPR032675">
    <property type="entry name" value="LRR_dom_sf"/>
</dbReference>
<dbReference type="PANTHER" id="PTHR33463">
    <property type="entry name" value="NB-ARC DOMAIN-CONTAINING PROTEIN-RELATED"/>
    <property type="match status" value="1"/>
</dbReference>
<dbReference type="Proteomes" id="UP001168877">
    <property type="component" value="Unassembled WGS sequence"/>
</dbReference>
<dbReference type="SUPFAM" id="SSF52058">
    <property type="entry name" value="L domain-like"/>
    <property type="match status" value="1"/>
</dbReference>
<keyword evidence="4" id="KW-1185">Reference proteome</keyword>
<dbReference type="AlphaFoldDB" id="A0AA39T0M2"/>
<name>A0AA39T0M2_ACESA</name>
<evidence type="ECO:0000313" key="3">
    <source>
        <dbReference type="EMBL" id="KAK0599174.1"/>
    </source>
</evidence>
<organism evidence="3 4">
    <name type="scientific">Acer saccharum</name>
    <name type="common">Sugar maple</name>
    <dbReference type="NCBI Taxonomy" id="4024"/>
    <lineage>
        <taxon>Eukaryota</taxon>
        <taxon>Viridiplantae</taxon>
        <taxon>Streptophyta</taxon>
        <taxon>Embryophyta</taxon>
        <taxon>Tracheophyta</taxon>
        <taxon>Spermatophyta</taxon>
        <taxon>Magnoliopsida</taxon>
        <taxon>eudicotyledons</taxon>
        <taxon>Gunneridae</taxon>
        <taxon>Pentapetalae</taxon>
        <taxon>rosids</taxon>
        <taxon>malvids</taxon>
        <taxon>Sapindales</taxon>
        <taxon>Sapindaceae</taxon>
        <taxon>Hippocastanoideae</taxon>
        <taxon>Acereae</taxon>
        <taxon>Acer</taxon>
    </lineage>
</organism>
<accession>A0AA39T0M2</accession>
<sequence length="332" mass="37158">MEFLGQISCIGPPLCKYIEYHRKLEEYKKNLTRILDELEGKKDEIKLRLEVECGFGKLPKIKVNNWLGNVQTIIDEAKNIEDTFKKVKCFSRAHQAKLVDKKIQEVKEYHQKGTSFNSLVIDAPPPVGITLPMTGLVGETIAKKNMEEIWGHLIGNEIQKIGVCGMGGAGFVDEMVNLQATEHMAHIIIKSLVNNCLLLESTDNEGRSCVKLHVIVRDMALMHITSKSPLFMVKAGMELEELPSGKEWKENLDKVSLMDNLIKEIPSSLSPNCQILSTLLLQGNPLRSIPESFFSHMHGLKILNLSGTKIESLPNSISELTNLTALLLRNCS</sequence>
<evidence type="ECO:0000256" key="2">
    <source>
        <dbReference type="SAM" id="Coils"/>
    </source>
</evidence>
<dbReference type="PROSITE" id="PS51450">
    <property type="entry name" value="LRR"/>
    <property type="match status" value="1"/>
</dbReference>
<comment type="caution">
    <text evidence="3">The sequence shown here is derived from an EMBL/GenBank/DDBJ whole genome shotgun (WGS) entry which is preliminary data.</text>
</comment>
<feature type="coiled-coil region" evidence="2">
    <location>
        <begin position="17"/>
        <end position="48"/>
    </location>
</feature>
<dbReference type="InterPro" id="IPR050905">
    <property type="entry name" value="Plant_NBS-LRR"/>
</dbReference>
<gene>
    <name evidence="3" type="ORF">LWI29_002960</name>
</gene>
<keyword evidence="2" id="KW-0175">Coiled coil</keyword>
<evidence type="ECO:0000313" key="4">
    <source>
        <dbReference type="Proteomes" id="UP001168877"/>
    </source>
</evidence>
<protein>
    <submittedName>
        <fullName evidence="3">Uncharacterized protein</fullName>
    </submittedName>
</protein>
<evidence type="ECO:0000256" key="1">
    <source>
        <dbReference type="ARBA" id="ARBA00022821"/>
    </source>
</evidence>
<dbReference type="Pfam" id="PF13855">
    <property type="entry name" value="LRR_8"/>
    <property type="match status" value="1"/>
</dbReference>
<proteinExistence type="predicted"/>
<reference evidence="3" key="2">
    <citation type="submission" date="2023-06" db="EMBL/GenBank/DDBJ databases">
        <authorList>
            <person name="Swenson N.G."/>
            <person name="Wegrzyn J.L."/>
            <person name="Mcevoy S.L."/>
        </authorList>
    </citation>
    <scope>NUCLEOTIDE SEQUENCE</scope>
    <source>
        <strain evidence="3">NS2018</strain>
        <tissue evidence="3">Leaf</tissue>
    </source>
</reference>
<keyword evidence="1" id="KW-0611">Plant defense</keyword>
<dbReference type="EMBL" id="JAUESC010000003">
    <property type="protein sequence ID" value="KAK0599174.1"/>
    <property type="molecule type" value="Genomic_DNA"/>
</dbReference>
<reference evidence="3" key="1">
    <citation type="journal article" date="2022" name="Plant J.">
        <title>Strategies of tolerance reflected in two North American maple genomes.</title>
        <authorList>
            <person name="McEvoy S.L."/>
            <person name="Sezen U.U."/>
            <person name="Trouern-Trend A."/>
            <person name="McMahon S.M."/>
            <person name="Schaberg P.G."/>
            <person name="Yang J."/>
            <person name="Wegrzyn J.L."/>
            <person name="Swenson N.G."/>
        </authorList>
    </citation>
    <scope>NUCLEOTIDE SEQUENCE</scope>
    <source>
        <strain evidence="3">NS2018</strain>
    </source>
</reference>
<dbReference type="PANTHER" id="PTHR33463:SF212">
    <property type="entry name" value="AND NB-ARC DOMAINS-CONTAINING DISEASE RESISTANCE PROTEIN, PUTATIVE-RELATED"/>
    <property type="match status" value="1"/>
</dbReference>